<sequence>MAPARICLFLQARAHAAIIILLIVLQLDLRVTVAQLNMANKSVLPAKERSLKGREEKMVVAGKFRLS</sequence>
<gene>
    <name evidence="1" type="ORF">DPX16_6955</name>
</gene>
<name>A0A3N0Y5X6_ANAGA</name>
<protein>
    <submittedName>
        <fullName evidence="1">Uncharacterized protein</fullName>
    </submittedName>
</protein>
<dbReference type="AlphaFoldDB" id="A0A3N0Y5X6"/>
<keyword evidence="2" id="KW-1185">Reference proteome</keyword>
<accession>A0A3N0Y5X6</accession>
<proteinExistence type="predicted"/>
<dbReference type="Proteomes" id="UP000281406">
    <property type="component" value="Unassembled WGS sequence"/>
</dbReference>
<evidence type="ECO:0000313" key="1">
    <source>
        <dbReference type="EMBL" id="ROL41557.1"/>
    </source>
</evidence>
<reference evidence="1 2" key="1">
    <citation type="submission" date="2018-10" db="EMBL/GenBank/DDBJ databases">
        <title>Genome assembly for a Yunnan-Guizhou Plateau 3E fish, Anabarilius grahami (Regan), and its evolutionary and genetic applications.</title>
        <authorList>
            <person name="Jiang W."/>
        </authorList>
    </citation>
    <scope>NUCLEOTIDE SEQUENCE [LARGE SCALE GENOMIC DNA]</scope>
    <source>
        <strain evidence="1">AG-KIZ</strain>
        <tissue evidence="1">Muscle</tissue>
    </source>
</reference>
<comment type="caution">
    <text evidence="1">The sequence shown here is derived from an EMBL/GenBank/DDBJ whole genome shotgun (WGS) entry which is preliminary data.</text>
</comment>
<organism evidence="1 2">
    <name type="scientific">Anabarilius grahami</name>
    <name type="common">Kanglang fish</name>
    <name type="synonym">Barilius grahami</name>
    <dbReference type="NCBI Taxonomy" id="495550"/>
    <lineage>
        <taxon>Eukaryota</taxon>
        <taxon>Metazoa</taxon>
        <taxon>Chordata</taxon>
        <taxon>Craniata</taxon>
        <taxon>Vertebrata</taxon>
        <taxon>Euteleostomi</taxon>
        <taxon>Actinopterygii</taxon>
        <taxon>Neopterygii</taxon>
        <taxon>Teleostei</taxon>
        <taxon>Ostariophysi</taxon>
        <taxon>Cypriniformes</taxon>
        <taxon>Xenocyprididae</taxon>
        <taxon>Xenocypridinae</taxon>
        <taxon>Xenocypridinae incertae sedis</taxon>
        <taxon>Anabarilius</taxon>
    </lineage>
</organism>
<evidence type="ECO:0000313" key="2">
    <source>
        <dbReference type="Proteomes" id="UP000281406"/>
    </source>
</evidence>
<dbReference type="EMBL" id="RJVU01051648">
    <property type="protein sequence ID" value="ROL41557.1"/>
    <property type="molecule type" value="Genomic_DNA"/>
</dbReference>